<dbReference type="EMBL" id="NHYE01005462">
    <property type="protein sequence ID" value="PPQ72336.1"/>
    <property type="molecule type" value="Genomic_DNA"/>
</dbReference>
<proteinExistence type="predicted"/>
<evidence type="ECO:0000313" key="3">
    <source>
        <dbReference type="Proteomes" id="UP000284706"/>
    </source>
</evidence>
<feature type="chain" id="PRO_5019225007" evidence="1">
    <location>
        <begin position="22"/>
        <end position="310"/>
    </location>
</feature>
<accession>A0A409W1F3</accession>
<gene>
    <name evidence="2" type="ORF">CVT26_007307</name>
</gene>
<dbReference type="Proteomes" id="UP000284706">
    <property type="component" value="Unassembled WGS sequence"/>
</dbReference>
<comment type="caution">
    <text evidence="2">The sequence shown here is derived from an EMBL/GenBank/DDBJ whole genome shotgun (WGS) entry which is preliminary data.</text>
</comment>
<keyword evidence="3" id="KW-1185">Reference proteome</keyword>
<dbReference type="OrthoDB" id="3256306at2759"/>
<evidence type="ECO:0000256" key="1">
    <source>
        <dbReference type="SAM" id="SignalP"/>
    </source>
</evidence>
<reference evidence="2 3" key="1">
    <citation type="journal article" date="2018" name="Evol. Lett.">
        <title>Horizontal gene cluster transfer increased hallucinogenic mushroom diversity.</title>
        <authorList>
            <person name="Reynolds H.T."/>
            <person name="Vijayakumar V."/>
            <person name="Gluck-Thaler E."/>
            <person name="Korotkin H.B."/>
            <person name="Matheny P.B."/>
            <person name="Slot J.C."/>
        </authorList>
    </citation>
    <scope>NUCLEOTIDE SEQUENCE [LARGE SCALE GENOMIC DNA]</scope>
    <source>
        <strain evidence="2 3">SRW20</strain>
    </source>
</reference>
<feature type="signal peptide" evidence="1">
    <location>
        <begin position="1"/>
        <end position="21"/>
    </location>
</feature>
<protein>
    <submittedName>
        <fullName evidence="2">Uncharacterized protein</fullName>
    </submittedName>
</protein>
<keyword evidence="1" id="KW-0732">Signal</keyword>
<name>A0A409W1F3_9AGAR</name>
<organism evidence="2 3">
    <name type="scientific">Gymnopilus dilepis</name>
    <dbReference type="NCBI Taxonomy" id="231916"/>
    <lineage>
        <taxon>Eukaryota</taxon>
        <taxon>Fungi</taxon>
        <taxon>Dikarya</taxon>
        <taxon>Basidiomycota</taxon>
        <taxon>Agaricomycotina</taxon>
        <taxon>Agaricomycetes</taxon>
        <taxon>Agaricomycetidae</taxon>
        <taxon>Agaricales</taxon>
        <taxon>Agaricineae</taxon>
        <taxon>Hymenogastraceae</taxon>
        <taxon>Gymnopilus</taxon>
    </lineage>
</organism>
<sequence length="310" mass="33208">MSITSIIKLSLLAVRILAALASPIEAIGDEVVQTPAGLFPKSKVHAVPEGARLHQSPREVQIIAANGTVIHSRPYTPSKTALGLPGGPPSSSLTTTAQRELQSNWVAYAYWDYSTTATPIAFFGTDWTVPAAPTSWDGQLLYWFNGLQPGGWNEILQPVLQYGISPAGGGNIFAIASWWLVGLEVYHSGIMEVFPGTELQGHMALTGISTSDSVTTYSYSSYFPGYSIPTINASTTHVLSVASEVLEIYNAQTVSDLPSGSTDFTAVDIKFNDNSHMSTIPWTVVNDATDGISMSVISYSGTDGHLRLTY</sequence>
<dbReference type="AlphaFoldDB" id="A0A409W1F3"/>
<evidence type="ECO:0000313" key="2">
    <source>
        <dbReference type="EMBL" id="PPQ72336.1"/>
    </source>
</evidence>
<dbReference type="InParanoid" id="A0A409W1F3"/>